<proteinExistence type="predicted"/>
<comment type="caution">
    <text evidence="1">The sequence shown here is derived from an EMBL/GenBank/DDBJ whole genome shotgun (WGS) entry which is preliminary data.</text>
</comment>
<gene>
    <name evidence="1" type="ORF">GHT06_009446</name>
</gene>
<evidence type="ECO:0000313" key="1">
    <source>
        <dbReference type="EMBL" id="KAI9565654.1"/>
    </source>
</evidence>
<sequence length="69" mass="7696">MFALIKRRQRITNEKAEALCALYLQEARGRCGATAYGNVVLIDPRCSFRHSGNEIGWIGTQHDGTQSQS</sequence>
<reference evidence="1 2" key="1">
    <citation type="submission" date="2022-05" db="EMBL/GenBank/DDBJ databases">
        <title>A multi-omics perspective on studying reproductive biology in Daphnia sinensis.</title>
        <authorList>
            <person name="Jia J."/>
        </authorList>
    </citation>
    <scope>NUCLEOTIDE SEQUENCE [LARGE SCALE GENOMIC DNA]</scope>
    <source>
        <strain evidence="1 2">WSL</strain>
    </source>
</reference>
<dbReference type="Proteomes" id="UP000820818">
    <property type="component" value="Linkage Group LG1"/>
</dbReference>
<organism evidence="1 2">
    <name type="scientific">Daphnia sinensis</name>
    <dbReference type="NCBI Taxonomy" id="1820382"/>
    <lineage>
        <taxon>Eukaryota</taxon>
        <taxon>Metazoa</taxon>
        <taxon>Ecdysozoa</taxon>
        <taxon>Arthropoda</taxon>
        <taxon>Crustacea</taxon>
        <taxon>Branchiopoda</taxon>
        <taxon>Diplostraca</taxon>
        <taxon>Cladocera</taxon>
        <taxon>Anomopoda</taxon>
        <taxon>Daphniidae</taxon>
        <taxon>Daphnia</taxon>
        <taxon>Daphnia similis group</taxon>
    </lineage>
</organism>
<dbReference type="EMBL" id="WJBH02000001">
    <property type="protein sequence ID" value="KAI9565654.1"/>
    <property type="molecule type" value="Genomic_DNA"/>
</dbReference>
<dbReference type="AlphaFoldDB" id="A0AAD5L315"/>
<name>A0AAD5L315_9CRUS</name>
<accession>A0AAD5L315</accession>
<keyword evidence="2" id="KW-1185">Reference proteome</keyword>
<evidence type="ECO:0000313" key="2">
    <source>
        <dbReference type="Proteomes" id="UP000820818"/>
    </source>
</evidence>
<protein>
    <submittedName>
        <fullName evidence="1">Uncharacterized protein</fullName>
    </submittedName>
</protein>